<dbReference type="AlphaFoldDB" id="A0A7V2ZLU7"/>
<proteinExistence type="predicted"/>
<comment type="caution">
    <text evidence="1">The sequence shown here is derived from an EMBL/GenBank/DDBJ whole genome shotgun (WGS) entry which is preliminary data.</text>
</comment>
<organism evidence="1">
    <name type="scientific">Ignavibacterium album</name>
    <dbReference type="NCBI Taxonomy" id="591197"/>
    <lineage>
        <taxon>Bacteria</taxon>
        <taxon>Pseudomonadati</taxon>
        <taxon>Ignavibacteriota</taxon>
        <taxon>Ignavibacteria</taxon>
        <taxon>Ignavibacteriales</taxon>
        <taxon>Ignavibacteriaceae</taxon>
        <taxon>Ignavibacterium</taxon>
    </lineage>
</organism>
<evidence type="ECO:0008006" key="2">
    <source>
        <dbReference type="Google" id="ProtNLM"/>
    </source>
</evidence>
<dbReference type="Gene3D" id="2.60.40.10">
    <property type="entry name" value="Immunoglobulins"/>
    <property type="match status" value="1"/>
</dbReference>
<sequence>MKKIIILSVIIFIANSVFSQNKKEIDEQLSRSNLEKIFGIVDRAAGIHNASNIGLFFENRGKLYPRRLTQGPSGEFPINSTKHYIYRVNPWVGIPGNVVQGLHTTNEEWEAVGGYHNPDLAQIAFSDNPQTWHPVNGWPVKDQNGNNIFLSDQDSYCVYSDSNNSREILGLQVIQTGYAFGVTFAKNILFYKFEITNNGQRDLDSLYFGLYSDIDVGNVSGGTPEYLDDKIDFIKEKNLVYFFDDGVSSEWPGGKTGFFGVALLKTPMVNGQMLGLTDMHYNLYDDDLDIDSVQYGIMSSSPSLFNSSLGPRYFHIGNNTNLHFDDPATIPASGLDLVATLSSGPYRLNRGDTLTFVMAFVAGDSKDEMLAAATTAQQTVDADFNLPKPPERPNLFGTAGDRSAILYWNDVSEKIPDAASGELDFEGYRIYRSKDKGINWEKIAQFDVINGIGEDKGIQYSYKDTTVLNGFEYWYSITAFDRGSEIIQSLESPIGNTLASVNTVAITPRSDAIGREGVSSYDIQQLNGNSNYDLKVEPVDNEELAGGNYEVSFSYVARVEEGNAKTQITITISDSNQTKPLKYGFRFNSANNFDLINLTTGEIIRAGYNYPSGGREVIITGHGLRVRFTDAPGATADERPEQRDLFTVTYAVNVLKNQSDLVIEKRPFRMNQIQATNDGVIFSLNKPDIIKSISRIGGTDNLTIDFTVVAETLIQQSLYFVNVIGNGNSGGQPFIIINVTNNNSPQDTIIKADTVFNLGTFTFRGIQGRIQFPSNTIPSAGNRFSVEVIKPVEPNIKDNYSFKIKGSSIKPELIRENINRIRVVPNPYVASSLYEPEFGELRREPLRQIQFVNLPPECTIYIFTVDADLVKTIYHNSSNGTEVWDLRAEGGREIAPGVYIYVVKAGDVEYKERFAVIK</sequence>
<reference evidence="1" key="1">
    <citation type="journal article" date="2020" name="mSystems">
        <title>Genome- and Community-Level Interaction Insights into Carbon Utilization and Element Cycling Functions of Hydrothermarchaeota in Hydrothermal Sediment.</title>
        <authorList>
            <person name="Zhou Z."/>
            <person name="Liu Y."/>
            <person name="Xu W."/>
            <person name="Pan J."/>
            <person name="Luo Z.H."/>
            <person name="Li M."/>
        </authorList>
    </citation>
    <scope>NUCLEOTIDE SEQUENCE [LARGE SCALE GENOMIC DNA]</scope>
    <source>
        <strain evidence="1">SpSt-479</strain>
    </source>
</reference>
<gene>
    <name evidence="1" type="ORF">ENS31_12700</name>
</gene>
<dbReference type="EMBL" id="DSUJ01000011">
    <property type="protein sequence ID" value="HFI92368.1"/>
    <property type="molecule type" value="Genomic_DNA"/>
</dbReference>
<name>A0A7V2ZLU7_9BACT</name>
<dbReference type="Gene3D" id="2.60.40.4070">
    <property type="match status" value="1"/>
</dbReference>
<accession>A0A7V2ZLU7</accession>
<protein>
    <recommendedName>
        <fullName evidence="2">Fibronectin type III domain protein</fullName>
    </recommendedName>
</protein>
<evidence type="ECO:0000313" key="1">
    <source>
        <dbReference type="EMBL" id="HFI92368.1"/>
    </source>
</evidence>
<dbReference type="InterPro" id="IPR013783">
    <property type="entry name" value="Ig-like_fold"/>
</dbReference>